<dbReference type="InterPro" id="IPR002047">
    <property type="entry name" value="Adipokinetic_hormone_CS"/>
</dbReference>
<organism evidence="7">
    <name type="scientific">Notodromas monacha</name>
    <dbReference type="NCBI Taxonomy" id="399045"/>
    <lineage>
        <taxon>Eukaryota</taxon>
        <taxon>Metazoa</taxon>
        <taxon>Ecdysozoa</taxon>
        <taxon>Arthropoda</taxon>
        <taxon>Crustacea</taxon>
        <taxon>Oligostraca</taxon>
        <taxon>Ostracoda</taxon>
        <taxon>Podocopa</taxon>
        <taxon>Podocopida</taxon>
        <taxon>Cypridocopina</taxon>
        <taxon>Cypridoidea</taxon>
        <taxon>Cyprididae</taxon>
        <taxon>Notodromas</taxon>
    </lineage>
</organism>
<evidence type="ECO:0000256" key="5">
    <source>
        <dbReference type="SAM" id="MobiDB-lite"/>
    </source>
</evidence>
<feature type="region of interest" description="Disordered" evidence="5">
    <location>
        <begin position="46"/>
        <end position="66"/>
    </location>
</feature>
<dbReference type="GO" id="GO:0005179">
    <property type="term" value="F:hormone activity"/>
    <property type="evidence" value="ECO:0007669"/>
    <property type="project" value="InterPro"/>
</dbReference>
<evidence type="ECO:0000256" key="2">
    <source>
        <dbReference type="ARBA" id="ARBA00004613"/>
    </source>
</evidence>
<evidence type="ECO:0000256" key="1">
    <source>
        <dbReference type="ARBA" id="ARBA00002463"/>
    </source>
</evidence>
<keyword evidence="3" id="KW-0608">Pigment</keyword>
<keyword evidence="8" id="KW-1185">Reference proteome</keyword>
<dbReference type="GO" id="GO:0005576">
    <property type="term" value="C:extracellular region"/>
    <property type="evidence" value="ECO:0007669"/>
    <property type="project" value="UniProtKB-SubCell"/>
</dbReference>
<reference evidence="7" key="1">
    <citation type="submission" date="2020-11" db="EMBL/GenBank/DDBJ databases">
        <authorList>
            <person name="Tran Van P."/>
        </authorList>
    </citation>
    <scope>NUCLEOTIDE SEQUENCE</scope>
</reference>
<protein>
    <submittedName>
        <fullName evidence="7">Uncharacterized protein</fullName>
    </submittedName>
</protein>
<evidence type="ECO:0000313" key="8">
    <source>
        <dbReference type="Proteomes" id="UP000678499"/>
    </source>
</evidence>
<feature type="chain" id="PRO_5036403337" evidence="6">
    <location>
        <begin position="28"/>
        <end position="220"/>
    </location>
</feature>
<comment type="function">
    <text evidence="1">This hormone adapts the animal to light backgrounds by stimulating concentration of the pigment of its red body-chromatophores.</text>
</comment>
<feature type="region of interest" description="Disordered" evidence="5">
    <location>
        <begin position="154"/>
        <end position="220"/>
    </location>
</feature>
<gene>
    <name evidence="7" type="ORF">NMOB1V02_LOCUS10275</name>
</gene>
<comment type="subcellular location">
    <subcellularLocation>
        <location evidence="2">Secreted</location>
    </subcellularLocation>
</comment>
<feature type="signal peptide" evidence="6">
    <location>
        <begin position="1"/>
        <end position="27"/>
    </location>
</feature>
<dbReference type="GO" id="GO:0031409">
    <property type="term" value="F:pigment binding"/>
    <property type="evidence" value="ECO:0007669"/>
    <property type="project" value="UniProtKB-KW"/>
</dbReference>
<evidence type="ECO:0000256" key="3">
    <source>
        <dbReference type="ARBA" id="ARBA00022474"/>
    </source>
</evidence>
<dbReference type="EMBL" id="CAJPEX010004107">
    <property type="protein sequence ID" value="CAG0922805.1"/>
    <property type="molecule type" value="Genomic_DNA"/>
</dbReference>
<keyword evidence="6" id="KW-0732">Signal</keyword>
<dbReference type="EMBL" id="OA886144">
    <property type="protein sequence ID" value="CAD7282653.1"/>
    <property type="molecule type" value="Genomic_DNA"/>
</dbReference>
<sequence length="220" mass="24171">MSPGLQIKMHFVRAFVGLVAVVASGSSQVTFSRGWLSGGKRSPFLSTPLKPSNGDTNSENDGNAFASRHGLIDNQDQVAANVLSSSGFESLDKPMWSKNRPFFFVLPLQPKSLSRTNGLLRRLLRSAQSQEITDDISIKEIPAVISPKMMEITSGKNKEAVPGIESAAEAERKSHEHGQISDGNDENYSYSFKPSSGENEWSQSSNLIDYESQMPDENRF</sequence>
<feature type="compositionally biased region" description="Polar residues" evidence="5">
    <location>
        <begin position="49"/>
        <end position="61"/>
    </location>
</feature>
<name>A0A7R9GIT9_9CRUS</name>
<accession>A0A7R9GIT9</accession>
<feature type="compositionally biased region" description="Basic and acidic residues" evidence="5">
    <location>
        <begin position="169"/>
        <end position="179"/>
    </location>
</feature>
<keyword evidence="4" id="KW-0964">Secreted</keyword>
<feature type="compositionally biased region" description="Polar residues" evidence="5">
    <location>
        <begin position="186"/>
        <end position="207"/>
    </location>
</feature>
<dbReference type="PROSITE" id="PS00256">
    <property type="entry name" value="AKH"/>
    <property type="match status" value="1"/>
</dbReference>
<evidence type="ECO:0000313" key="7">
    <source>
        <dbReference type="EMBL" id="CAD7282653.1"/>
    </source>
</evidence>
<dbReference type="Proteomes" id="UP000678499">
    <property type="component" value="Unassembled WGS sequence"/>
</dbReference>
<dbReference type="AlphaFoldDB" id="A0A7R9GIT9"/>
<evidence type="ECO:0000256" key="6">
    <source>
        <dbReference type="SAM" id="SignalP"/>
    </source>
</evidence>
<evidence type="ECO:0000256" key="4">
    <source>
        <dbReference type="ARBA" id="ARBA00022525"/>
    </source>
</evidence>
<proteinExistence type="predicted"/>